<name>A0ABS4SNN9_9PROT</name>
<proteinExistence type="predicted"/>
<evidence type="ECO:0000313" key="1">
    <source>
        <dbReference type="EMBL" id="MBP2293542.1"/>
    </source>
</evidence>
<dbReference type="RefSeq" id="WP_209767470.1">
    <property type="nucleotide sequence ID" value="NZ_JAGINP010000011.1"/>
</dbReference>
<protein>
    <submittedName>
        <fullName evidence="1">Uncharacterized protein</fullName>
    </submittedName>
</protein>
<evidence type="ECO:0000313" key="2">
    <source>
        <dbReference type="Proteomes" id="UP000781958"/>
    </source>
</evidence>
<dbReference type="EMBL" id="JAGINP010000011">
    <property type="protein sequence ID" value="MBP2293542.1"/>
    <property type="molecule type" value="Genomic_DNA"/>
</dbReference>
<comment type="caution">
    <text evidence="1">The sequence shown here is derived from an EMBL/GenBank/DDBJ whole genome shotgun (WGS) entry which is preliminary data.</text>
</comment>
<keyword evidence="2" id="KW-1185">Reference proteome</keyword>
<reference evidence="1 2" key="1">
    <citation type="submission" date="2021-03" db="EMBL/GenBank/DDBJ databases">
        <title>Genomic Encyclopedia of Type Strains, Phase III (KMG-III): the genomes of soil and plant-associated and newly described type strains.</title>
        <authorList>
            <person name="Whitman W."/>
        </authorList>
    </citation>
    <scope>NUCLEOTIDE SEQUENCE [LARGE SCALE GENOMIC DNA]</scope>
    <source>
        <strain evidence="1 2">IMMIB AFH-6</strain>
    </source>
</reference>
<gene>
    <name evidence="1" type="ORF">J2851_003325</name>
</gene>
<organism evidence="1 2">
    <name type="scientific">Azospirillum rugosum</name>
    <dbReference type="NCBI Taxonomy" id="416170"/>
    <lineage>
        <taxon>Bacteria</taxon>
        <taxon>Pseudomonadati</taxon>
        <taxon>Pseudomonadota</taxon>
        <taxon>Alphaproteobacteria</taxon>
        <taxon>Rhodospirillales</taxon>
        <taxon>Azospirillaceae</taxon>
        <taxon>Azospirillum</taxon>
    </lineage>
</organism>
<accession>A0ABS4SNN9</accession>
<sequence length="57" mass="5982">MMTVNEGMASRQAAPQDTLSLLRRVEAHLARHIDVVGGAAAAPTTAELLGDVRAILD</sequence>
<dbReference type="Proteomes" id="UP000781958">
    <property type="component" value="Unassembled WGS sequence"/>
</dbReference>